<keyword evidence="2" id="KW-0808">Transferase</keyword>
<evidence type="ECO:0000313" key="2">
    <source>
        <dbReference type="EMBL" id="AVR47538.1"/>
    </source>
</evidence>
<gene>
    <name evidence="2" type="ORF">C7S20_17755</name>
</gene>
<keyword evidence="1" id="KW-0732">Signal</keyword>
<feature type="chain" id="PRO_5015305813" evidence="1">
    <location>
        <begin position="19"/>
        <end position="152"/>
    </location>
</feature>
<dbReference type="Proteomes" id="UP000241507">
    <property type="component" value="Chromosome"/>
</dbReference>
<dbReference type="GO" id="GO:0032259">
    <property type="term" value="P:methylation"/>
    <property type="evidence" value="ECO:0007669"/>
    <property type="project" value="UniProtKB-KW"/>
</dbReference>
<name>A0A2R3ZB72_9FLAO</name>
<protein>
    <submittedName>
        <fullName evidence="2">3-methyl-2-oxobutanoate hydroxymethyltransferase</fullName>
    </submittedName>
</protein>
<dbReference type="InterPro" id="IPR032710">
    <property type="entry name" value="NTF2-like_dom_sf"/>
</dbReference>
<dbReference type="GO" id="GO:0008168">
    <property type="term" value="F:methyltransferase activity"/>
    <property type="evidence" value="ECO:0007669"/>
    <property type="project" value="UniProtKB-KW"/>
</dbReference>
<organism evidence="2 3">
    <name type="scientific">Christiangramia fulva</name>
    <dbReference type="NCBI Taxonomy" id="2126553"/>
    <lineage>
        <taxon>Bacteria</taxon>
        <taxon>Pseudomonadati</taxon>
        <taxon>Bacteroidota</taxon>
        <taxon>Flavobacteriia</taxon>
        <taxon>Flavobacteriales</taxon>
        <taxon>Flavobacteriaceae</taxon>
        <taxon>Christiangramia</taxon>
    </lineage>
</organism>
<keyword evidence="2" id="KW-0489">Methyltransferase</keyword>
<sequence length="152" mass="17336">MKRLFFLSLILIGMAAFSQSKDSENTPKKMVEDFFEAFHQQDTVKLKEFALESTILQSISIDAEGNTALHTDSYEKFLKGIASIPKDASFQEKLHEFRIEENNNALATVTTPYTFYFNGSRTHCGVNSFTLVKLDGEWKIAYLIDTRTKDCD</sequence>
<dbReference type="RefSeq" id="WP_107014305.1">
    <property type="nucleotide sequence ID" value="NZ_CP028136.1"/>
</dbReference>
<dbReference type="Gene3D" id="3.10.450.50">
    <property type="match status" value="1"/>
</dbReference>
<evidence type="ECO:0000313" key="3">
    <source>
        <dbReference type="Proteomes" id="UP000241507"/>
    </source>
</evidence>
<dbReference type="EMBL" id="CP028136">
    <property type="protein sequence ID" value="AVR47538.1"/>
    <property type="molecule type" value="Genomic_DNA"/>
</dbReference>
<proteinExistence type="predicted"/>
<reference evidence="3" key="1">
    <citation type="submission" date="2018-03" db="EMBL/GenBank/DDBJ databases">
        <title>Gramella fulva sp. nov., isolated from a dry surface of tidal flat.</title>
        <authorList>
            <person name="Hwang S.H."/>
            <person name="Hwang W.M."/>
            <person name="Kang K."/>
            <person name="Ahn T.-Y."/>
        </authorList>
    </citation>
    <scope>NUCLEOTIDE SEQUENCE [LARGE SCALE GENOMIC DNA]</scope>
    <source>
        <strain evidence="3">SH35</strain>
    </source>
</reference>
<feature type="signal peptide" evidence="1">
    <location>
        <begin position="1"/>
        <end position="18"/>
    </location>
</feature>
<dbReference type="SUPFAM" id="SSF54427">
    <property type="entry name" value="NTF2-like"/>
    <property type="match status" value="1"/>
</dbReference>
<evidence type="ECO:0000256" key="1">
    <source>
        <dbReference type="SAM" id="SignalP"/>
    </source>
</evidence>
<accession>A0A2R3ZB72</accession>
<dbReference type="AlphaFoldDB" id="A0A2R3ZB72"/>
<dbReference type="OrthoDB" id="117186at2"/>
<keyword evidence="3" id="KW-1185">Reference proteome</keyword>
<dbReference type="KEGG" id="grs:C7S20_17755"/>